<evidence type="ECO:0000256" key="8">
    <source>
        <dbReference type="ARBA" id="ARBA00046271"/>
    </source>
</evidence>
<keyword evidence="5 10" id="KW-0472">Membrane</keyword>
<evidence type="ECO:0000256" key="9">
    <source>
        <dbReference type="SAM" id="MobiDB-lite"/>
    </source>
</evidence>
<feature type="transmembrane region" description="Helical" evidence="10">
    <location>
        <begin position="153"/>
        <end position="178"/>
    </location>
</feature>
<evidence type="ECO:0000256" key="1">
    <source>
        <dbReference type="ARBA" id="ARBA00006033"/>
    </source>
</evidence>
<evidence type="ECO:0000256" key="2">
    <source>
        <dbReference type="ARBA" id="ARBA00022448"/>
    </source>
</evidence>
<dbReference type="OrthoDB" id="250819at2759"/>
<evidence type="ECO:0000256" key="6">
    <source>
        <dbReference type="ARBA" id="ARBA00023140"/>
    </source>
</evidence>
<dbReference type="PANTHER" id="PTHR19332">
    <property type="entry name" value="PEROXISOMAL MEMBRANE PROTEIN PEX13"/>
    <property type="match status" value="1"/>
</dbReference>
<evidence type="ECO:0000256" key="5">
    <source>
        <dbReference type="ARBA" id="ARBA00023136"/>
    </source>
</evidence>
<feature type="transmembrane region" description="Helical" evidence="10">
    <location>
        <begin position="112"/>
        <end position="133"/>
    </location>
</feature>
<evidence type="ECO:0000313" key="12">
    <source>
        <dbReference type="Proteomes" id="UP000283634"/>
    </source>
</evidence>
<evidence type="ECO:0000313" key="11">
    <source>
        <dbReference type="EMBL" id="RNF03250.1"/>
    </source>
</evidence>
<comment type="similarity">
    <text evidence="1">Belongs to the peroxin-13 family.</text>
</comment>
<feature type="compositionally biased region" description="Polar residues" evidence="9">
    <location>
        <begin position="15"/>
        <end position="42"/>
    </location>
</feature>
<dbReference type="Proteomes" id="UP000283634">
    <property type="component" value="Unassembled WGS sequence"/>
</dbReference>
<dbReference type="GO" id="GO:0005778">
    <property type="term" value="C:peroxisomal membrane"/>
    <property type="evidence" value="ECO:0007669"/>
    <property type="project" value="UniProtKB-SubCell"/>
</dbReference>
<evidence type="ECO:0000256" key="7">
    <source>
        <dbReference type="ARBA" id="ARBA00029693"/>
    </source>
</evidence>
<dbReference type="EMBL" id="MKGL01000203">
    <property type="protein sequence ID" value="RNF03250.1"/>
    <property type="molecule type" value="Genomic_DNA"/>
</dbReference>
<keyword evidence="6" id="KW-0576">Peroxisome</keyword>
<keyword evidence="10" id="KW-1133">Transmembrane helix</keyword>
<gene>
    <name evidence="11" type="ORF">TraAM80_05956</name>
</gene>
<comment type="subcellular location">
    <subcellularLocation>
        <location evidence="8">Peroxisome membrane</location>
    </subcellularLocation>
</comment>
<accession>A0A422NCL6</accession>
<keyword evidence="4" id="KW-0811">Translocation</keyword>
<feature type="region of interest" description="Disordered" evidence="9">
    <location>
        <begin position="1"/>
        <end position="42"/>
    </location>
</feature>
<proteinExistence type="inferred from homology"/>
<dbReference type="GeneID" id="40329889"/>
<dbReference type="RefSeq" id="XP_029237404.1">
    <property type="nucleotide sequence ID" value="XM_029382815.1"/>
</dbReference>
<name>A0A422NCL6_TRYRA</name>
<reference evidence="11 12" key="1">
    <citation type="journal article" date="2018" name="BMC Genomics">
        <title>Genomic comparison of Trypanosoma conorhini and Trypanosoma rangeli to Trypanosoma cruzi strains of high and low virulence.</title>
        <authorList>
            <person name="Bradwell K.R."/>
            <person name="Koparde V.N."/>
            <person name="Matveyev A.V."/>
            <person name="Serrano M.G."/>
            <person name="Alves J.M."/>
            <person name="Parikh H."/>
            <person name="Huang B."/>
            <person name="Lee V."/>
            <person name="Espinosa-Alvarez O."/>
            <person name="Ortiz P.A."/>
            <person name="Costa-Martins A.G."/>
            <person name="Teixeira M.M."/>
            <person name="Buck G.A."/>
        </authorList>
    </citation>
    <scope>NUCLEOTIDE SEQUENCE [LARGE SCALE GENOMIC DNA]</scope>
    <source>
        <strain evidence="11 12">AM80</strain>
    </source>
</reference>
<evidence type="ECO:0000256" key="10">
    <source>
        <dbReference type="SAM" id="Phobius"/>
    </source>
</evidence>
<organism evidence="11 12">
    <name type="scientific">Trypanosoma rangeli</name>
    <dbReference type="NCBI Taxonomy" id="5698"/>
    <lineage>
        <taxon>Eukaryota</taxon>
        <taxon>Discoba</taxon>
        <taxon>Euglenozoa</taxon>
        <taxon>Kinetoplastea</taxon>
        <taxon>Metakinetoplastina</taxon>
        <taxon>Trypanosomatida</taxon>
        <taxon>Trypanosomatidae</taxon>
        <taxon>Trypanosoma</taxon>
        <taxon>Herpetosoma</taxon>
    </lineage>
</organism>
<keyword evidence="2" id="KW-0813">Transport</keyword>
<dbReference type="PANTHER" id="PTHR19332:SF1">
    <property type="entry name" value="PEROXISOMAL MEMBRANE PROTEIN PEX13"/>
    <property type="match status" value="1"/>
</dbReference>
<dbReference type="GO" id="GO:0016560">
    <property type="term" value="P:protein import into peroxisome matrix, docking"/>
    <property type="evidence" value="ECO:0007669"/>
    <property type="project" value="InterPro"/>
</dbReference>
<dbReference type="GO" id="GO:1990429">
    <property type="term" value="C:peroxisomal importomer complex"/>
    <property type="evidence" value="ECO:0007669"/>
    <property type="project" value="TreeGrafter"/>
</dbReference>
<dbReference type="OMA" id="FMERMAF"/>
<sequence length="272" mass="28967">MTALTRPWENAAESLPSSPVTNGTTAVAHQSPTVEVSATSPSNALTTQSASAKVAQSSLNSSKQVLSGNNTTASANRYASGYNSGTGYNGLGMGGMYGGLGMGSMYGGLGMGGMYGGLGMGGMYGGLGMGGMYGGLGMGMGMSEDFQRSQMTFMLLGRLLEMCGMFAGVIQMTFGSALQFMGNYIGMSQQYNQLKSGMYMDESGKWVQLPKRSLTDKDRLNTSHKRRYASRKRRERPWVATLRRIIFFLLAVFIARRLMVRAAAGPLSLPTS</sequence>
<comment type="caution">
    <text evidence="11">The sequence shown here is derived from an EMBL/GenBank/DDBJ whole genome shotgun (WGS) entry which is preliminary data.</text>
</comment>
<evidence type="ECO:0000256" key="4">
    <source>
        <dbReference type="ARBA" id="ARBA00023010"/>
    </source>
</evidence>
<keyword evidence="3" id="KW-0653">Protein transport</keyword>
<protein>
    <recommendedName>
        <fullName evidence="7">Peroxin-13</fullName>
    </recommendedName>
</protein>
<keyword evidence="10" id="KW-0812">Transmembrane</keyword>
<keyword evidence="12" id="KW-1185">Reference proteome</keyword>
<dbReference type="InterPro" id="IPR035463">
    <property type="entry name" value="Pex13"/>
</dbReference>
<evidence type="ECO:0000256" key="3">
    <source>
        <dbReference type="ARBA" id="ARBA00022927"/>
    </source>
</evidence>
<dbReference type="AlphaFoldDB" id="A0A422NCL6"/>